<keyword evidence="1" id="KW-0812">Transmembrane</keyword>
<keyword evidence="1" id="KW-1133">Transmembrane helix</keyword>
<dbReference type="AlphaFoldDB" id="A0A7Z1AET8"/>
<evidence type="ECO:0000313" key="2">
    <source>
        <dbReference type="EMBL" id="ODJ87192.1"/>
    </source>
</evidence>
<protein>
    <submittedName>
        <fullName evidence="2">Uncharacterized protein</fullName>
    </submittedName>
</protein>
<sequence>MLFENCYKRNTASQGRIPARLGAIGQIYAGPHNLAQFSSLSIIEKIILVSDLHMEKKIIFWVVSLSLVAIALAILLPGGRTVDTNPRLPWDITINANNEVEVFDLTLNRSRLVDAREVFQEQGEINMFLAETGDPALEAYFERVFLSGLRADIILVLKAETAQLQGLFNRGSRISRTSGTIHKVELSSEDQLLAANLPIELINYVPAANLDESLILSRFGEPSERISEGESGMTHWIYPHKGLSIGVNPEGKELIQYMPLERIPSFVEHITHDTGERGK</sequence>
<organism evidence="2 3">
    <name type="scientific">Candidatus Thiodiazotropha endolucinida</name>
    <dbReference type="NCBI Taxonomy" id="1655433"/>
    <lineage>
        <taxon>Bacteria</taxon>
        <taxon>Pseudomonadati</taxon>
        <taxon>Pseudomonadota</taxon>
        <taxon>Gammaproteobacteria</taxon>
        <taxon>Chromatiales</taxon>
        <taxon>Sedimenticolaceae</taxon>
        <taxon>Candidatus Thiodiazotropha</taxon>
    </lineage>
</organism>
<dbReference type="Proteomes" id="UP000094769">
    <property type="component" value="Unassembled WGS sequence"/>
</dbReference>
<evidence type="ECO:0000313" key="3">
    <source>
        <dbReference type="Proteomes" id="UP000094769"/>
    </source>
</evidence>
<dbReference type="EMBL" id="MARB01000013">
    <property type="protein sequence ID" value="ODJ87192.1"/>
    <property type="molecule type" value="Genomic_DNA"/>
</dbReference>
<proteinExistence type="predicted"/>
<evidence type="ECO:0000256" key="1">
    <source>
        <dbReference type="SAM" id="Phobius"/>
    </source>
</evidence>
<comment type="caution">
    <text evidence="2">The sequence shown here is derived from an EMBL/GenBank/DDBJ whole genome shotgun (WGS) entry which is preliminary data.</text>
</comment>
<reference evidence="2 3" key="1">
    <citation type="submission" date="2016-06" db="EMBL/GenBank/DDBJ databases">
        <title>Genome sequence of endosymbiont of Candidatus Endolucinida thiodiazotropha.</title>
        <authorList>
            <person name="Poehlein A."/>
            <person name="Koenig S."/>
            <person name="Heiden S.E."/>
            <person name="Thuermer A."/>
            <person name="Voget S."/>
            <person name="Daniel R."/>
            <person name="Markert S."/>
            <person name="Gros O."/>
            <person name="Schweder T."/>
        </authorList>
    </citation>
    <scope>NUCLEOTIDE SEQUENCE [LARGE SCALE GENOMIC DNA]</scope>
    <source>
        <strain evidence="2 3">COS</strain>
    </source>
</reference>
<keyword evidence="1" id="KW-0472">Membrane</keyword>
<name>A0A7Z1AET8_9GAMM</name>
<keyword evidence="3" id="KW-1185">Reference proteome</keyword>
<accession>A0A7Z1AET8</accession>
<gene>
    <name evidence="2" type="ORF">CODIS_24440</name>
</gene>
<feature type="transmembrane region" description="Helical" evidence="1">
    <location>
        <begin position="58"/>
        <end position="78"/>
    </location>
</feature>